<evidence type="ECO:0000256" key="7">
    <source>
        <dbReference type="SAM" id="Phobius"/>
    </source>
</evidence>
<evidence type="ECO:0000256" key="3">
    <source>
        <dbReference type="ARBA" id="ARBA00022475"/>
    </source>
</evidence>
<feature type="transmembrane region" description="Helical" evidence="7">
    <location>
        <begin position="278"/>
        <end position="294"/>
    </location>
</feature>
<evidence type="ECO:0000256" key="4">
    <source>
        <dbReference type="ARBA" id="ARBA00022692"/>
    </source>
</evidence>
<feature type="transmembrane region" description="Helical" evidence="7">
    <location>
        <begin position="59"/>
        <end position="77"/>
    </location>
</feature>
<keyword evidence="3" id="KW-1003">Cell membrane</keyword>
<reference evidence="8 9" key="2">
    <citation type="submission" date="2018-03" db="EMBL/GenBank/DDBJ databases">
        <title>The ancient ancestry and fast evolution of plastids.</title>
        <authorList>
            <person name="Moore K.R."/>
            <person name="Magnabosco C."/>
            <person name="Momper L."/>
            <person name="Gold D.A."/>
            <person name="Bosak T."/>
            <person name="Fournier G.P."/>
        </authorList>
    </citation>
    <scope>NUCLEOTIDE SEQUENCE [LARGE SCALE GENOMIC DNA]</scope>
    <source>
        <strain evidence="8 9">CCAP 1448/3</strain>
    </source>
</reference>
<name>A0A2T1C974_9CYAN</name>
<accession>A0A2T1C974</accession>
<evidence type="ECO:0000256" key="2">
    <source>
        <dbReference type="ARBA" id="ARBA00007977"/>
    </source>
</evidence>
<feature type="transmembrane region" description="Helical" evidence="7">
    <location>
        <begin position="89"/>
        <end position="108"/>
    </location>
</feature>
<dbReference type="Proteomes" id="UP000238762">
    <property type="component" value="Unassembled WGS sequence"/>
</dbReference>
<keyword evidence="9" id="KW-1185">Reference proteome</keyword>
<comment type="caution">
    <text evidence="8">The sequence shown here is derived from an EMBL/GenBank/DDBJ whole genome shotgun (WGS) entry which is preliminary data.</text>
</comment>
<dbReference type="RefSeq" id="WP_106287067.1">
    <property type="nucleotide sequence ID" value="NZ_CAWNTC010000151.1"/>
</dbReference>
<gene>
    <name evidence="8" type="ORF">C7B64_02410</name>
</gene>
<feature type="transmembrane region" description="Helical" evidence="7">
    <location>
        <begin position="238"/>
        <end position="257"/>
    </location>
</feature>
<dbReference type="GO" id="GO:0005886">
    <property type="term" value="C:plasma membrane"/>
    <property type="evidence" value="ECO:0007669"/>
    <property type="project" value="UniProtKB-SubCell"/>
</dbReference>
<feature type="transmembrane region" description="Helical" evidence="7">
    <location>
        <begin position="344"/>
        <end position="367"/>
    </location>
</feature>
<feature type="transmembrane region" description="Helical" evidence="7">
    <location>
        <begin position="115"/>
        <end position="136"/>
    </location>
</feature>
<dbReference type="PANTHER" id="PTHR30106:SF1">
    <property type="entry name" value="UPF0324 MEMBRANE PROTEIN FN0533"/>
    <property type="match status" value="1"/>
</dbReference>
<evidence type="ECO:0000313" key="8">
    <source>
        <dbReference type="EMBL" id="PSB04832.1"/>
    </source>
</evidence>
<feature type="transmembrane region" description="Helical" evidence="7">
    <location>
        <begin position="306"/>
        <end position="323"/>
    </location>
</feature>
<comment type="subcellular location">
    <subcellularLocation>
        <location evidence="1">Cell membrane</location>
        <topology evidence="1">Multi-pass membrane protein</topology>
    </subcellularLocation>
</comment>
<comment type="similarity">
    <text evidence="2">Belongs to the UPF0324 family.</text>
</comment>
<proteinExistence type="inferred from homology"/>
<feature type="transmembrane region" description="Helical" evidence="7">
    <location>
        <begin position="172"/>
        <end position="193"/>
    </location>
</feature>
<dbReference type="PANTHER" id="PTHR30106">
    <property type="entry name" value="INNER MEMBRANE PROTEIN YEIH-RELATED"/>
    <property type="match status" value="1"/>
</dbReference>
<reference evidence="8 9" key="1">
    <citation type="submission" date="2018-02" db="EMBL/GenBank/DDBJ databases">
        <authorList>
            <person name="Cohen D.B."/>
            <person name="Kent A.D."/>
        </authorList>
    </citation>
    <scope>NUCLEOTIDE SEQUENCE [LARGE SCALE GENOMIC DNA]</scope>
    <source>
        <strain evidence="8 9">CCAP 1448/3</strain>
    </source>
</reference>
<keyword evidence="5 7" id="KW-1133">Transmembrane helix</keyword>
<dbReference type="EMBL" id="PVWJ01000007">
    <property type="protein sequence ID" value="PSB04832.1"/>
    <property type="molecule type" value="Genomic_DNA"/>
</dbReference>
<dbReference type="AlphaFoldDB" id="A0A2T1C974"/>
<organism evidence="8 9">
    <name type="scientific">Merismopedia glauca CCAP 1448/3</name>
    <dbReference type="NCBI Taxonomy" id="1296344"/>
    <lineage>
        <taxon>Bacteria</taxon>
        <taxon>Bacillati</taxon>
        <taxon>Cyanobacteriota</taxon>
        <taxon>Cyanophyceae</taxon>
        <taxon>Synechococcales</taxon>
        <taxon>Merismopediaceae</taxon>
        <taxon>Merismopedia</taxon>
    </lineage>
</organism>
<sequence length="370" mass="39782">MAQLQISKQEYPAIFSRFFFIYLPGILCLFGLGYAGKLVEQSVKQYGKVQHITLPNIEYVLWAILFGVIIANTVGIPRILRPGVITYEFWLRVGIVLLGARFLLGDILKLGGVSLLLVGIELALAIAVTTVIGRFFGLSHKITSLLAIGSSICGVSAIIAGKGAIEAEDEDAAFAIAIILVLGAFGLFVYPLIGQYCHLSSGLFGLWAGLVIDNTAEAISAGTLYSDEAGKIATLVKASRNATIGFVVLGFALFWASRGKAGNIEHKGLFIWQKFPKFILGFLFISLLGTFGILKPEQLTSLGNLSRWSFLLAFSGVGLSINFRQLAKLGIRPIIVALSAKIAIVYVMLAILLLLDSLGLLGFAQLLPQT</sequence>
<dbReference type="OrthoDB" id="9811391at2"/>
<evidence type="ECO:0000313" key="9">
    <source>
        <dbReference type="Proteomes" id="UP000238762"/>
    </source>
</evidence>
<evidence type="ECO:0000256" key="5">
    <source>
        <dbReference type="ARBA" id="ARBA00022989"/>
    </source>
</evidence>
<keyword evidence="6 7" id="KW-0472">Membrane</keyword>
<dbReference type="Pfam" id="PF03601">
    <property type="entry name" value="Cons_hypoth698"/>
    <property type="match status" value="1"/>
</dbReference>
<feature type="transmembrane region" description="Helical" evidence="7">
    <location>
        <begin position="20"/>
        <end position="39"/>
    </location>
</feature>
<evidence type="ECO:0000256" key="6">
    <source>
        <dbReference type="ARBA" id="ARBA00023136"/>
    </source>
</evidence>
<evidence type="ECO:0000256" key="1">
    <source>
        <dbReference type="ARBA" id="ARBA00004651"/>
    </source>
</evidence>
<keyword evidence="4 7" id="KW-0812">Transmembrane</keyword>
<feature type="transmembrane region" description="Helical" evidence="7">
    <location>
        <begin position="142"/>
        <end position="160"/>
    </location>
</feature>
<protein>
    <submittedName>
        <fullName evidence="8">Putative sulfate exporter family transporter</fullName>
    </submittedName>
</protein>
<dbReference type="InterPro" id="IPR018383">
    <property type="entry name" value="UPF0324_pro"/>
</dbReference>